<name>F2LVE7_HIPMA</name>
<dbReference type="OrthoDB" id="7675395at2"/>
<dbReference type="RefSeq" id="WP_013681772.1">
    <property type="nucleotide sequence ID" value="NC_015318.1"/>
</dbReference>
<protein>
    <recommendedName>
        <fullName evidence="3">NHL repeat containing protein</fullName>
    </recommendedName>
</protein>
<dbReference type="KEGG" id="hmr:Hipma_0761"/>
<evidence type="ECO:0008006" key="3">
    <source>
        <dbReference type="Google" id="ProtNLM"/>
    </source>
</evidence>
<sequence>MSFLNDKKLFFFVLVLGFVMLAGFKLVNDSEVIGLKHPESVCFYKNYLYVSNIGSSPTSPNKDGFITKLDRYGNILEYEFIDDLKAPKGIFAYNDKLYIADLTRLCIYDFKAKGLVCYPVEGAKFLNDVYVVDGEAYITDTVKNCIFRIDRNGKSSVFFSWDYDFEPNGIVFLKENKAFIVVSFVKPLLDEISFDGRFIKSFKLRGLTGFDGISIDNGGVFISDYKTGKVIKTDISFKHYQIVKDFHTPAADIITVGNRIFAPLLEDNKLYIGRIK</sequence>
<gene>
    <name evidence="1" type="ordered locus">Hipma_0761</name>
</gene>
<reference evidence="1 2" key="1">
    <citation type="journal article" date="2011" name="Stand. Genomic Sci.">
        <title>Complete genome sequence of the thermophilic sulfur-reducer Hippea maritima type strain (MH(2)).</title>
        <authorList>
            <person name="Huntemann M."/>
            <person name="Lu M."/>
            <person name="Nolan M."/>
            <person name="Lapidus A."/>
            <person name="Lucas S."/>
            <person name="Hammon N."/>
            <person name="Deshpande S."/>
            <person name="Cheng J.F."/>
            <person name="Tapia R."/>
            <person name="Han C."/>
            <person name="Goodwin L."/>
            <person name="Pitluck S."/>
            <person name="Liolios K."/>
            <person name="Pagani I."/>
            <person name="Ivanova N."/>
            <person name="Ovchinikova G."/>
            <person name="Pati A."/>
            <person name="Chen A."/>
            <person name="Palaniappan K."/>
            <person name="Land M."/>
            <person name="Hauser L."/>
            <person name="Jeffries C.D."/>
            <person name="Detter J.C."/>
            <person name="Brambilla E.M."/>
            <person name="Rohde M."/>
            <person name="Spring S."/>
            <person name="Goker M."/>
            <person name="Woyke T."/>
            <person name="Bristow J."/>
            <person name="Eisen J.A."/>
            <person name="Markowitz V."/>
            <person name="Hugenholtz P."/>
            <person name="Kyrpides N.C."/>
            <person name="Klenk H.P."/>
            <person name="Mavromatis K."/>
        </authorList>
    </citation>
    <scope>NUCLEOTIDE SEQUENCE [LARGE SCALE GENOMIC DNA]</scope>
    <source>
        <strain evidence="2">ATCC 700847 / DSM 10411 / MH2</strain>
    </source>
</reference>
<evidence type="ECO:0000313" key="1">
    <source>
        <dbReference type="EMBL" id="AEA33731.1"/>
    </source>
</evidence>
<organism evidence="1 2">
    <name type="scientific">Hippea maritima (strain ATCC 700847 / DSM 10411 / MH2)</name>
    <dbReference type="NCBI Taxonomy" id="760142"/>
    <lineage>
        <taxon>Bacteria</taxon>
        <taxon>Pseudomonadati</taxon>
        <taxon>Campylobacterota</taxon>
        <taxon>Desulfurellia</taxon>
        <taxon>Desulfurellales</taxon>
        <taxon>Hippeaceae</taxon>
        <taxon>Hippea</taxon>
    </lineage>
</organism>
<dbReference type="Gene3D" id="2.120.10.30">
    <property type="entry name" value="TolB, C-terminal domain"/>
    <property type="match status" value="1"/>
</dbReference>
<dbReference type="STRING" id="760142.Hipma_0761"/>
<evidence type="ECO:0000313" key="2">
    <source>
        <dbReference type="Proteomes" id="UP000008139"/>
    </source>
</evidence>
<dbReference type="InterPro" id="IPR011042">
    <property type="entry name" value="6-blade_b-propeller_TolB-like"/>
</dbReference>
<proteinExistence type="predicted"/>
<dbReference type="eggNOG" id="COG3386">
    <property type="taxonomic scope" value="Bacteria"/>
</dbReference>
<dbReference type="SUPFAM" id="SSF63825">
    <property type="entry name" value="YWTD domain"/>
    <property type="match status" value="1"/>
</dbReference>
<dbReference type="InParanoid" id="F2LVE7"/>
<dbReference type="EMBL" id="CP002606">
    <property type="protein sequence ID" value="AEA33731.1"/>
    <property type="molecule type" value="Genomic_DNA"/>
</dbReference>
<reference evidence="2" key="2">
    <citation type="submission" date="2011-03" db="EMBL/GenBank/DDBJ databases">
        <title>The complete genome of Hippea maritima DSM 10411.</title>
        <authorList>
            <consortium name="US DOE Joint Genome Institute (JGI-PGF)"/>
            <person name="Lucas S."/>
            <person name="Copeland A."/>
            <person name="Lapidus A."/>
            <person name="Bruce D."/>
            <person name="Goodwin L."/>
            <person name="Pitluck S."/>
            <person name="Peters L."/>
            <person name="Kyrpides N."/>
            <person name="Mavromatis K."/>
            <person name="Pagani I."/>
            <person name="Ivanova N."/>
            <person name="Mikhailova N."/>
            <person name="Lu M."/>
            <person name="Detter J.C."/>
            <person name="Tapia R."/>
            <person name="Han C."/>
            <person name="Land M."/>
            <person name="Hauser L."/>
            <person name="Markowitz V."/>
            <person name="Cheng J.-F."/>
            <person name="Hugenholtz P."/>
            <person name="Woyke T."/>
            <person name="Wu D."/>
            <person name="Spring S."/>
            <person name="Schroeder M."/>
            <person name="Brambilla E."/>
            <person name="Klenk H.-P."/>
            <person name="Eisen J.A."/>
        </authorList>
    </citation>
    <scope>NUCLEOTIDE SEQUENCE [LARGE SCALE GENOMIC DNA]</scope>
    <source>
        <strain evidence="2">ATCC 700847 / DSM 10411 / MH2</strain>
    </source>
</reference>
<keyword evidence="2" id="KW-1185">Reference proteome</keyword>
<dbReference type="AlphaFoldDB" id="F2LVE7"/>
<accession>F2LVE7</accession>
<dbReference type="Proteomes" id="UP000008139">
    <property type="component" value="Chromosome"/>
</dbReference>
<dbReference type="HOGENOM" id="CLU_070070_1_0_7"/>